<dbReference type="AlphaFoldDB" id="A0A3G2JCX0"/>
<protein>
    <submittedName>
        <fullName evidence="1">Uncharacterized protein</fullName>
    </submittedName>
</protein>
<dbReference type="OrthoDB" id="4316793at2"/>
<proteinExistence type="predicted"/>
<organism evidence="1 2">
    <name type="scientific">Streptomyces dangxiongensis</name>
    <dbReference type="NCBI Taxonomy" id="1442032"/>
    <lineage>
        <taxon>Bacteria</taxon>
        <taxon>Bacillati</taxon>
        <taxon>Actinomycetota</taxon>
        <taxon>Actinomycetes</taxon>
        <taxon>Kitasatosporales</taxon>
        <taxon>Streptomycetaceae</taxon>
        <taxon>Streptomyces</taxon>
    </lineage>
</organism>
<sequence>MANGQNAVQVSGNGFKANKTVVVDSSAGADGSVKANANGRFFTTITGARGFVTAHQVGTSMAKCGFVRQGQQNNAKAQYRQGFSDGFADLKKDCKKNQQQQFDHAHRVDSNWQRGYNDGAAAAAKQFCNH</sequence>
<gene>
    <name evidence="1" type="ORF">D9753_11580</name>
</gene>
<accession>A0A3G2JCX0</accession>
<evidence type="ECO:0000313" key="1">
    <source>
        <dbReference type="EMBL" id="AYN39451.1"/>
    </source>
</evidence>
<dbReference type="EMBL" id="CP033073">
    <property type="protein sequence ID" value="AYN39451.1"/>
    <property type="molecule type" value="Genomic_DNA"/>
</dbReference>
<name>A0A3G2JCX0_9ACTN</name>
<dbReference type="KEGG" id="sdd:D9753_11580"/>
<reference evidence="1 2" key="1">
    <citation type="submission" date="2018-10" db="EMBL/GenBank/DDBJ databases">
        <title>The genome of Streptomyces dangxiongensis Z022.</title>
        <authorList>
            <person name="Zhang B."/>
        </authorList>
    </citation>
    <scope>NUCLEOTIDE SEQUENCE [LARGE SCALE GENOMIC DNA]</scope>
    <source>
        <strain evidence="1 2">Z022</strain>
    </source>
</reference>
<evidence type="ECO:0000313" key="2">
    <source>
        <dbReference type="Proteomes" id="UP000268329"/>
    </source>
</evidence>
<keyword evidence="2" id="KW-1185">Reference proteome</keyword>
<dbReference type="Proteomes" id="UP000268329">
    <property type="component" value="Chromosome"/>
</dbReference>